<dbReference type="AlphaFoldDB" id="A0A0S3T3J5"/>
<reference evidence="1 2" key="1">
    <citation type="journal article" date="2015" name="Sci. Rep.">
        <title>The power of single molecule real-time sequencing technology in the de novo assembly of a eukaryotic genome.</title>
        <authorList>
            <person name="Sakai H."/>
            <person name="Naito K."/>
            <person name="Ogiso-Tanaka E."/>
            <person name="Takahashi Y."/>
            <person name="Iseki K."/>
            <person name="Muto C."/>
            <person name="Satou K."/>
            <person name="Teruya K."/>
            <person name="Shiroma A."/>
            <person name="Shimoji M."/>
            <person name="Hirano T."/>
            <person name="Itoh T."/>
            <person name="Kaga A."/>
            <person name="Tomooka N."/>
        </authorList>
    </citation>
    <scope>NUCLEOTIDE SEQUENCE [LARGE SCALE GENOMIC DNA]</scope>
    <source>
        <strain evidence="2">cv. Shumari</strain>
    </source>
</reference>
<evidence type="ECO:0000313" key="2">
    <source>
        <dbReference type="Proteomes" id="UP000291084"/>
    </source>
</evidence>
<dbReference type="OrthoDB" id="685795at2759"/>
<dbReference type="PANTHER" id="PTHR45287">
    <property type="entry name" value="OS03G0691500 PROTEIN"/>
    <property type="match status" value="1"/>
</dbReference>
<dbReference type="EMBL" id="AP015043">
    <property type="protein sequence ID" value="BAT99455.1"/>
    <property type="molecule type" value="Genomic_DNA"/>
</dbReference>
<gene>
    <name evidence="1" type="primary">Vigan.10G089900</name>
    <name evidence="1" type="ORF">VIGAN_10089900</name>
</gene>
<name>A0A0S3T3J5_PHAAN</name>
<organism evidence="1 2">
    <name type="scientific">Vigna angularis var. angularis</name>
    <dbReference type="NCBI Taxonomy" id="157739"/>
    <lineage>
        <taxon>Eukaryota</taxon>
        <taxon>Viridiplantae</taxon>
        <taxon>Streptophyta</taxon>
        <taxon>Embryophyta</taxon>
        <taxon>Tracheophyta</taxon>
        <taxon>Spermatophyta</taxon>
        <taxon>Magnoliopsida</taxon>
        <taxon>eudicotyledons</taxon>
        <taxon>Gunneridae</taxon>
        <taxon>Pentapetalae</taxon>
        <taxon>rosids</taxon>
        <taxon>fabids</taxon>
        <taxon>Fabales</taxon>
        <taxon>Fabaceae</taxon>
        <taxon>Papilionoideae</taxon>
        <taxon>50 kb inversion clade</taxon>
        <taxon>NPAAA clade</taxon>
        <taxon>indigoferoid/millettioid clade</taxon>
        <taxon>Phaseoleae</taxon>
        <taxon>Vigna</taxon>
    </lineage>
</organism>
<keyword evidence="2" id="KW-1185">Reference proteome</keyword>
<sequence length="116" mass="13552">MEKKLRDSDAFLQKVKIDNRSLLESATRLSSSERENLMSFVQGLDDKMYECTTADTQLMDRLRRLVQCFENDYQGMNLKKDDELVVKENMMMHSSTGLKKSETFSELRSPFKLLNV</sequence>
<protein>
    <submittedName>
        <fullName evidence="1">Uncharacterized protein</fullName>
    </submittedName>
</protein>
<proteinExistence type="predicted"/>
<dbReference type="InterPro" id="IPR040262">
    <property type="entry name" value="At4g38062-like"/>
</dbReference>
<evidence type="ECO:0000313" key="1">
    <source>
        <dbReference type="EMBL" id="BAT99455.1"/>
    </source>
</evidence>
<dbReference type="PANTHER" id="PTHR45287:SF2">
    <property type="entry name" value="A-TYPE INCLUSION PROTEIN, PUTATIVE-RELATED"/>
    <property type="match status" value="1"/>
</dbReference>
<dbReference type="Proteomes" id="UP000291084">
    <property type="component" value="Chromosome 10"/>
</dbReference>
<accession>A0A0S3T3J5</accession>